<keyword evidence="5" id="KW-1185">Reference proteome</keyword>
<dbReference type="SUPFAM" id="SSF56601">
    <property type="entry name" value="beta-lactamase/transpeptidase-like"/>
    <property type="match status" value="1"/>
</dbReference>
<dbReference type="InterPro" id="IPR012338">
    <property type="entry name" value="Beta-lactam/transpept-like"/>
</dbReference>
<dbReference type="Pfam" id="PF00144">
    <property type="entry name" value="Beta-lactamase"/>
    <property type="match status" value="1"/>
</dbReference>
<proteinExistence type="inferred from homology"/>
<gene>
    <name evidence="4" type="ORF">MFIFM68171_03097</name>
</gene>
<dbReference type="RefSeq" id="XP_070914620.1">
    <property type="nucleotide sequence ID" value="XM_071058519.1"/>
</dbReference>
<sequence>MSPEFEARIQKAIDDGDIPGAVLLARDKSGKLNYTLALGAINPASPLTPSSTFVLASMTKLLTCIAVLQLVERGLITLDSDITPHLPTLAAQPILSGFDPTTGSPILTPRTKPLLVRHLLSHSSGAGYPFLSPALTQYFSATNKAIPLPLSPSAPKTVEARFDYPLLFEPGTSWAYGSGIDWAGRLVEAVTGRDLEAYLEGEVFDKVGVARGGITFHPGRHAATALARLAGMAARDAATGKLAPSEMQPDLSSDKAAFGGEGAYASLEEYMKVLHSILCDDGRLLRPETARWLFEGLLARDPEAKEALRENMRHPEWVVGWVPTDTNGEYDWSAGGLLVDGDSHPHRKKGFLQWGGVFNLSWFIDRTAGVCGIFGTQIRQPADPAVNPLFKAFEEEIYSQL</sequence>
<protein>
    <submittedName>
        <fullName evidence="4">Beta-lactamase</fullName>
    </submittedName>
</protein>
<comment type="similarity">
    <text evidence="1">Belongs to the class-A beta-lactamase family.</text>
</comment>
<dbReference type="InterPro" id="IPR050789">
    <property type="entry name" value="Diverse_Enzym_Activities"/>
</dbReference>
<evidence type="ECO:0000256" key="2">
    <source>
        <dbReference type="ARBA" id="ARBA00022801"/>
    </source>
</evidence>
<dbReference type="PANTHER" id="PTHR43283:SF17">
    <property type="entry name" value="(LOVD), PUTATIVE (AFU_ORTHOLOGUE AFUA_5G00920)-RELATED"/>
    <property type="match status" value="1"/>
</dbReference>
<evidence type="ECO:0000259" key="3">
    <source>
        <dbReference type="Pfam" id="PF00144"/>
    </source>
</evidence>
<accession>A0ABQ0G560</accession>
<evidence type="ECO:0000313" key="5">
    <source>
        <dbReference type="Proteomes" id="UP001628179"/>
    </source>
</evidence>
<dbReference type="Proteomes" id="UP001628179">
    <property type="component" value="Unassembled WGS sequence"/>
</dbReference>
<dbReference type="Gene3D" id="3.40.710.10">
    <property type="entry name" value="DD-peptidase/beta-lactamase superfamily"/>
    <property type="match status" value="1"/>
</dbReference>
<organism evidence="4 5">
    <name type="scientific">Madurella fahalii</name>
    <dbReference type="NCBI Taxonomy" id="1157608"/>
    <lineage>
        <taxon>Eukaryota</taxon>
        <taxon>Fungi</taxon>
        <taxon>Dikarya</taxon>
        <taxon>Ascomycota</taxon>
        <taxon>Pezizomycotina</taxon>
        <taxon>Sordariomycetes</taxon>
        <taxon>Sordariomycetidae</taxon>
        <taxon>Sordariales</taxon>
        <taxon>Sordariales incertae sedis</taxon>
        <taxon>Madurella</taxon>
    </lineage>
</organism>
<feature type="domain" description="Beta-lactamase-related" evidence="3">
    <location>
        <begin position="5"/>
        <end position="384"/>
    </location>
</feature>
<name>A0ABQ0G560_9PEZI</name>
<comment type="caution">
    <text evidence="4">The sequence shown here is derived from an EMBL/GenBank/DDBJ whole genome shotgun (WGS) entry which is preliminary data.</text>
</comment>
<evidence type="ECO:0000313" key="4">
    <source>
        <dbReference type="EMBL" id="GAB1312887.1"/>
    </source>
</evidence>
<reference evidence="4 5" key="1">
    <citation type="submission" date="2024-09" db="EMBL/GenBank/DDBJ databases">
        <title>Itraconazole resistance in Madurella fahalii resulting from another homologue of gene encoding cytochrome P450 14-alpha sterol demethylase (CYP51).</title>
        <authorList>
            <person name="Yoshioka I."/>
            <person name="Fahal A.H."/>
            <person name="Kaneko S."/>
            <person name="Yaguchi T."/>
        </authorList>
    </citation>
    <scope>NUCLEOTIDE SEQUENCE [LARGE SCALE GENOMIC DNA]</scope>
    <source>
        <strain evidence="4 5">IFM 68171</strain>
    </source>
</reference>
<dbReference type="GeneID" id="98173842"/>
<dbReference type="PANTHER" id="PTHR43283">
    <property type="entry name" value="BETA-LACTAMASE-RELATED"/>
    <property type="match status" value="1"/>
</dbReference>
<dbReference type="EMBL" id="BAAFSV010000002">
    <property type="protein sequence ID" value="GAB1312887.1"/>
    <property type="molecule type" value="Genomic_DNA"/>
</dbReference>
<keyword evidence="2" id="KW-0378">Hydrolase</keyword>
<evidence type="ECO:0000256" key="1">
    <source>
        <dbReference type="ARBA" id="ARBA00009009"/>
    </source>
</evidence>
<dbReference type="InterPro" id="IPR001466">
    <property type="entry name" value="Beta-lactam-related"/>
</dbReference>